<name>A0A9W7ZZR0_9FUNG</name>
<dbReference type="Proteomes" id="UP001150569">
    <property type="component" value="Unassembled WGS sequence"/>
</dbReference>
<evidence type="ECO:0000256" key="3">
    <source>
        <dbReference type="ARBA" id="ARBA00023211"/>
    </source>
</evidence>
<dbReference type="SUPFAM" id="SSF56300">
    <property type="entry name" value="Metallo-dependent phosphatases"/>
    <property type="match status" value="1"/>
</dbReference>
<reference evidence="7" key="1">
    <citation type="submission" date="2022-07" db="EMBL/GenBank/DDBJ databases">
        <title>Phylogenomic reconstructions and comparative analyses of Kickxellomycotina fungi.</title>
        <authorList>
            <person name="Reynolds N.K."/>
            <person name="Stajich J.E."/>
            <person name="Barry K."/>
            <person name="Grigoriev I.V."/>
            <person name="Crous P."/>
            <person name="Smith M.E."/>
        </authorList>
    </citation>
    <scope>NUCLEOTIDE SEQUENCE</scope>
    <source>
        <strain evidence="7">RSA 861</strain>
    </source>
</reference>
<keyword evidence="1" id="KW-0479">Metal-binding</keyword>
<evidence type="ECO:0000256" key="4">
    <source>
        <dbReference type="ARBA" id="ARBA00048336"/>
    </source>
</evidence>
<dbReference type="InterPro" id="IPR006186">
    <property type="entry name" value="Ser/Thr-sp_prot-phosphatase"/>
</dbReference>
<dbReference type="PROSITE" id="PS00125">
    <property type="entry name" value="SER_THR_PHOSPHATASE"/>
    <property type="match status" value="1"/>
</dbReference>
<dbReference type="EC" id="3.1.3.16" evidence="5"/>
<evidence type="ECO:0000259" key="6">
    <source>
        <dbReference type="PROSITE" id="PS00125"/>
    </source>
</evidence>
<evidence type="ECO:0000256" key="2">
    <source>
        <dbReference type="ARBA" id="ARBA00022801"/>
    </source>
</evidence>
<dbReference type="Gene3D" id="3.60.21.10">
    <property type="match status" value="1"/>
</dbReference>
<dbReference type="PANTHER" id="PTHR45619">
    <property type="entry name" value="SERINE/THREONINE-PROTEIN PHOSPHATASE PP2A-RELATED"/>
    <property type="match status" value="1"/>
</dbReference>
<gene>
    <name evidence="7" type="primary">PPG1</name>
    <name evidence="7" type="ORF">IWQ60_007711</name>
</gene>
<comment type="similarity">
    <text evidence="5">Belongs to the PPP phosphatase family.</text>
</comment>
<dbReference type="GO" id="GO:0046872">
    <property type="term" value="F:metal ion binding"/>
    <property type="evidence" value="ECO:0007669"/>
    <property type="project" value="UniProtKB-KW"/>
</dbReference>
<dbReference type="InterPro" id="IPR029052">
    <property type="entry name" value="Metallo-depent_PP-like"/>
</dbReference>
<protein>
    <recommendedName>
        <fullName evidence="5">Serine/threonine-protein phosphatase</fullName>
        <ecNumber evidence="5">3.1.3.16</ecNumber>
    </recommendedName>
</protein>
<comment type="caution">
    <text evidence="7">The sequence shown here is derived from an EMBL/GenBank/DDBJ whole genome shotgun (WGS) entry which is preliminary data.</text>
</comment>
<keyword evidence="8" id="KW-1185">Reference proteome</keyword>
<comment type="catalytic activity">
    <reaction evidence="4 5">
        <text>O-phospho-L-threonyl-[protein] + H2O = L-threonyl-[protein] + phosphate</text>
        <dbReference type="Rhea" id="RHEA:47004"/>
        <dbReference type="Rhea" id="RHEA-COMP:11060"/>
        <dbReference type="Rhea" id="RHEA-COMP:11605"/>
        <dbReference type="ChEBI" id="CHEBI:15377"/>
        <dbReference type="ChEBI" id="CHEBI:30013"/>
        <dbReference type="ChEBI" id="CHEBI:43474"/>
        <dbReference type="ChEBI" id="CHEBI:61977"/>
        <dbReference type="EC" id="3.1.3.16"/>
    </reaction>
</comment>
<dbReference type="PRINTS" id="PR00114">
    <property type="entry name" value="STPHPHTASE"/>
</dbReference>
<dbReference type="GO" id="GO:0004722">
    <property type="term" value="F:protein serine/threonine phosphatase activity"/>
    <property type="evidence" value="ECO:0007669"/>
    <property type="project" value="UniProtKB-EC"/>
</dbReference>
<dbReference type="SMART" id="SM00156">
    <property type="entry name" value="PP2Ac"/>
    <property type="match status" value="1"/>
</dbReference>
<sequence length="138" mass="15489">MVDINECIEVLKRGQFLRPQAVLSICETVKSLLFNEPNVLKIDPPVTVVGDIHGQFFDLLEILTLGDNLPNVNYLFLGDYVDRGLRSVETISLLFCLKIRYPANVFLIRGNHETRTTSMLPQVVAGSRPAAYLDEQLA</sequence>
<dbReference type="OrthoDB" id="1930084at2759"/>
<keyword evidence="2 5" id="KW-0378">Hydrolase</keyword>
<keyword evidence="3" id="KW-0464">Manganese</keyword>
<dbReference type="EMBL" id="JANBPT010000532">
    <property type="protein sequence ID" value="KAJ1917680.1"/>
    <property type="molecule type" value="Genomic_DNA"/>
</dbReference>
<feature type="domain" description="Serine/threonine specific protein phosphatases" evidence="6">
    <location>
        <begin position="108"/>
        <end position="113"/>
    </location>
</feature>
<dbReference type="AlphaFoldDB" id="A0A9W7ZZR0"/>
<organism evidence="7 8">
    <name type="scientific">Tieghemiomyces parasiticus</name>
    <dbReference type="NCBI Taxonomy" id="78921"/>
    <lineage>
        <taxon>Eukaryota</taxon>
        <taxon>Fungi</taxon>
        <taxon>Fungi incertae sedis</taxon>
        <taxon>Zoopagomycota</taxon>
        <taxon>Kickxellomycotina</taxon>
        <taxon>Dimargaritomycetes</taxon>
        <taxon>Dimargaritales</taxon>
        <taxon>Dimargaritaceae</taxon>
        <taxon>Tieghemiomyces</taxon>
    </lineage>
</organism>
<evidence type="ECO:0000256" key="5">
    <source>
        <dbReference type="RuleBase" id="RU004273"/>
    </source>
</evidence>
<evidence type="ECO:0000313" key="7">
    <source>
        <dbReference type="EMBL" id="KAJ1917680.1"/>
    </source>
</evidence>
<proteinExistence type="inferred from homology"/>
<dbReference type="InterPro" id="IPR047129">
    <property type="entry name" value="PPA2-like"/>
</dbReference>
<evidence type="ECO:0000313" key="8">
    <source>
        <dbReference type="Proteomes" id="UP001150569"/>
    </source>
</evidence>
<accession>A0A9W7ZZR0</accession>
<dbReference type="InterPro" id="IPR004843">
    <property type="entry name" value="Calcineurin-like_PHP"/>
</dbReference>
<dbReference type="Pfam" id="PF00149">
    <property type="entry name" value="Metallophos"/>
    <property type="match status" value="1"/>
</dbReference>
<evidence type="ECO:0000256" key="1">
    <source>
        <dbReference type="ARBA" id="ARBA00022723"/>
    </source>
</evidence>